<evidence type="ECO:0000313" key="1">
    <source>
        <dbReference type="EMBL" id="SHJ79728.1"/>
    </source>
</evidence>
<dbReference type="InParanoid" id="A0A1M6M8F3"/>
<evidence type="ECO:0000313" key="2">
    <source>
        <dbReference type="Proteomes" id="UP000184510"/>
    </source>
</evidence>
<dbReference type="EMBL" id="FQYR01000004">
    <property type="protein sequence ID" value="SHJ79728.1"/>
    <property type="molecule type" value="Genomic_DNA"/>
</dbReference>
<reference evidence="1 2" key="1">
    <citation type="submission" date="2016-11" db="EMBL/GenBank/DDBJ databases">
        <authorList>
            <person name="Jaros S."/>
            <person name="Januszkiewicz K."/>
            <person name="Wedrychowicz H."/>
        </authorList>
    </citation>
    <scope>NUCLEOTIDE SEQUENCE [LARGE SCALE GENOMIC DNA]</scope>
    <source>
        <strain evidence="1 2">DSM 18772</strain>
    </source>
</reference>
<name>A0A1M6M8F3_9BACT</name>
<proteinExistence type="predicted"/>
<gene>
    <name evidence="1" type="ORF">SAMN02745181_2644</name>
</gene>
<dbReference type="AlphaFoldDB" id="A0A1M6M8F3"/>
<dbReference type="Proteomes" id="UP000184510">
    <property type="component" value="Unassembled WGS sequence"/>
</dbReference>
<protein>
    <submittedName>
        <fullName evidence="1">Uncharacterized protein</fullName>
    </submittedName>
</protein>
<accession>A0A1M6M8F3</accession>
<organism evidence="1 2">
    <name type="scientific">Rubritalea squalenifaciens DSM 18772</name>
    <dbReference type="NCBI Taxonomy" id="1123071"/>
    <lineage>
        <taxon>Bacteria</taxon>
        <taxon>Pseudomonadati</taxon>
        <taxon>Verrucomicrobiota</taxon>
        <taxon>Verrucomicrobiia</taxon>
        <taxon>Verrucomicrobiales</taxon>
        <taxon>Rubritaleaceae</taxon>
        <taxon>Rubritalea</taxon>
    </lineage>
</organism>
<dbReference type="STRING" id="1123071.SAMN02745181_2644"/>
<sequence>MQRVDGMVRRGSTEKCHFGDISQFFRFGVAGMRKGCYQGSMKFLGLLSCVFALVLSSCSQNAGIENDGLRRTDVVDFVGTSIRSAVEPQKGKGSVAIDRMIYYAGTADLDGPFKWQIEAIGEQGKQVSMQVHEVQIKATRTKRLESYPKEMLGGPIAFEPVKDKKSNKTTAVFRLPGLLQVYPKADGLVSVIALIEIKGEEKSDKEWIKFSMLPHEDKNQEFKFLPTVIEYGGAPVPVRPHLSPEGIYVPEPQPIPQFPLPVQ</sequence>
<keyword evidence="2" id="KW-1185">Reference proteome</keyword>